<dbReference type="Gene3D" id="3.40.50.1240">
    <property type="entry name" value="Phosphoglycerate mutase-like"/>
    <property type="match status" value="1"/>
</dbReference>
<dbReference type="EMBL" id="JAGPXE010000001">
    <property type="protein sequence ID" value="MBQ0922764.1"/>
    <property type="molecule type" value="Genomic_DNA"/>
</dbReference>
<organism evidence="1 2">
    <name type="scientific">Saccharopolyspora endophytica</name>
    <dbReference type="NCBI Taxonomy" id="543886"/>
    <lineage>
        <taxon>Bacteria</taxon>
        <taxon>Bacillati</taxon>
        <taxon>Actinomycetota</taxon>
        <taxon>Actinomycetes</taxon>
        <taxon>Pseudonocardiales</taxon>
        <taxon>Pseudonocardiaceae</taxon>
        <taxon>Saccharopolyspora</taxon>
    </lineage>
</organism>
<evidence type="ECO:0000313" key="1">
    <source>
        <dbReference type="EMBL" id="MBQ0922764.1"/>
    </source>
</evidence>
<proteinExistence type="predicted"/>
<dbReference type="InterPro" id="IPR029033">
    <property type="entry name" value="His_PPase_superfam"/>
</dbReference>
<name>A0ABS5D901_9PSEU</name>
<dbReference type="PANTHER" id="PTHR48100">
    <property type="entry name" value="BROAD-SPECIFICITY PHOSPHATASE YOR283W-RELATED"/>
    <property type="match status" value="1"/>
</dbReference>
<sequence>MTEPQAEKTLVHFLRHGEVHNPEGILYGRLPGYRLSDKGEQQAKLVAEFLSGHDIARVISSPLQRAQETARPLGAMFQVDVATDDRLIEADNRFEGLKVSVGDGALRSPRHWPKLWNPFAPSWGEPYLEIAHRMLGAAHRARAAAAGREAVCVSHQLPIWTLRRYVEGKPMWHDPRRRECSLASVTTLVFRGEQLVRVAYVEPAGGTDPRVTGA</sequence>
<evidence type="ECO:0000313" key="2">
    <source>
        <dbReference type="Proteomes" id="UP000674084"/>
    </source>
</evidence>
<dbReference type="InterPro" id="IPR013078">
    <property type="entry name" value="His_Pase_superF_clade-1"/>
</dbReference>
<dbReference type="InterPro" id="IPR050275">
    <property type="entry name" value="PGM_Phosphatase"/>
</dbReference>
<dbReference type="PANTHER" id="PTHR48100:SF51">
    <property type="entry name" value="PHOSPHOGLYCERATE MUTASE"/>
    <property type="match status" value="1"/>
</dbReference>
<dbReference type="CDD" id="cd07067">
    <property type="entry name" value="HP_PGM_like"/>
    <property type="match status" value="1"/>
</dbReference>
<dbReference type="SUPFAM" id="SSF53254">
    <property type="entry name" value="Phosphoglycerate mutase-like"/>
    <property type="match status" value="1"/>
</dbReference>
<protein>
    <submittedName>
        <fullName evidence="1">Histidine phosphatase family protein</fullName>
    </submittedName>
</protein>
<reference evidence="1 2" key="1">
    <citation type="submission" date="2021-04" db="EMBL/GenBank/DDBJ databases">
        <title>Whole-genome sequencing of Saccharopolyspora endophytica KCTC 19397.</title>
        <authorList>
            <person name="Ay H."/>
            <person name="Saygin H."/>
            <person name="Sahin N."/>
        </authorList>
    </citation>
    <scope>NUCLEOTIDE SEQUENCE [LARGE SCALE GENOMIC DNA]</scope>
    <source>
        <strain evidence="1 2">KCTC 19397</strain>
    </source>
</reference>
<gene>
    <name evidence="1" type="ORF">KBO27_02310</name>
</gene>
<dbReference type="Pfam" id="PF00300">
    <property type="entry name" value="His_Phos_1"/>
    <property type="match status" value="1"/>
</dbReference>
<comment type="caution">
    <text evidence="1">The sequence shown here is derived from an EMBL/GenBank/DDBJ whole genome shotgun (WGS) entry which is preliminary data.</text>
</comment>
<dbReference type="Proteomes" id="UP000674084">
    <property type="component" value="Unassembled WGS sequence"/>
</dbReference>
<accession>A0ABS5D901</accession>
<keyword evidence="2" id="KW-1185">Reference proteome</keyword>
<dbReference type="RefSeq" id="WP_210968312.1">
    <property type="nucleotide sequence ID" value="NZ_JAGPXE010000001.1"/>
</dbReference>
<dbReference type="SMART" id="SM00855">
    <property type="entry name" value="PGAM"/>
    <property type="match status" value="1"/>
</dbReference>